<dbReference type="InterPro" id="IPR002734">
    <property type="entry name" value="RibDG_C"/>
</dbReference>
<evidence type="ECO:0000259" key="4">
    <source>
        <dbReference type="Pfam" id="PF01872"/>
    </source>
</evidence>
<keyword evidence="6" id="KW-1185">Reference proteome</keyword>
<evidence type="ECO:0000313" key="6">
    <source>
        <dbReference type="Proteomes" id="UP001464891"/>
    </source>
</evidence>
<dbReference type="RefSeq" id="WP_190440058.1">
    <property type="nucleotide sequence ID" value="NZ_JAMPKM010000014.1"/>
</dbReference>
<organism evidence="5 6">
    <name type="scientific">Trichocoleus desertorum GB2-A4</name>
    <dbReference type="NCBI Taxonomy" id="2933944"/>
    <lineage>
        <taxon>Bacteria</taxon>
        <taxon>Bacillati</taxon>
        <taxon>Cyanobacteriota</taxon>
        <taxon>Cyanophyceae</taxon>
        <taxon>Leptolyngbyales</taxon>
        <taxon>Trichocoleusaceae</taxon>
        <taxon>Trichocoleus</taxon>
    </lineage>
</organism>
<evidence type="ECO:0000313" key="5">
    <source>
        <dbReference type="EMBL" id="MEP0819383.1"/>
    </source>
</evidence>
<gene>
    <name evidence="5" type="ORF">NC998_19985</name>
</gene>
<dbReference type="EMBL" id="JAMPKM010000014">
    <property type="protein sequence ID" value="MEP0819383.1"/>
    <property type="molecule type" value="Genomic_DNA"/>
</dbReference>
<protein>
    <submittedName>
        <fullName evidence="5">RibD family protein</fullName>
    </submittedName>
</protein>
<evidence type="ECO:0000256" key="1">
    <source>
        <dbReference type="ARBA" id="ARBA00005104"/>
    </source>
</evidence>
<comment type="caution">
    <text evidence="5">The sequence shown here is derived from an EMBL/GenBank/DDBJ whole genome shotgun (WGS) entry which is preliminary data.</text>
</comment>
<dbReference type="InterPro" id="IPR024072">
    <property type="entry name" value="DHFR-like_dom_sf"/>
</dbReference>
<dbReference type="Pfam" id="PF01872">
    <property type="entry name" value="RibD_C"/>
    <property type="match status" value="1"/>
</dbReference>
<comment type="pathway">
    <text evidence="1">Cofactor biosynthesis; riboflavin biosynthesis.</text>
</comment>
<reference evidence="5 6" key="1">
    <citation type="submission" date="2022-04" db="EMBL/GenBank/DDBJ databases">
        <title>Positive selection, recombination, and allopatry shape intraspecific diversity of widespread and dominant cyanobacteria.</title>
        <authorList>
            <person name="Wei J."/>
            <person name="Shu W."/>
            <person name="Hu C."/>
        </authorList>
    </citation>
    <scope>NUCLEOTIDE SEQUENCE [LARGE SCALE GENOMIC DNA]</scope>
    <source>
        <strain evidence="5 6">GB2-A4</strain>
    </source>
</reference>
<keyword evidence="3" id="KW-0560">Oxidoreductase</keyword>
<dbReference type="Proteomes" id="UP001464891">
    <property type="component" value="Unassembled WGS sequence"/>
</dbReference>
<evidence type="ECO:0000256" key="3">
    <source>
        <dbReference type="ARBA" id="ARBA00023002"/>
    </source>
</evidence>
<dbReference type="Gene3D" id="3.40.430.10">
    <property type="entry name" value="Dihydrofolate Reductase, subunit A"/>
    <property type="match status" value="1"/>
</dbReference>
<keyword evidence="2" id="KW-0521">NADP</keyword>
<accession>A0ABV0JDM0</accession>
<feature type="domain" description="Bacterial bifunctional deaminase-reductase C-terminal" evidence="4">
    <location>
        <begin position="9"/>
        <end position="226"/>
    </location>
</feature>
<dbReference type="InterPro" id="IPR050765">
    <property type="entry name" value="Riboflavin_Biosynth_HTPR"/>
</dbReference>
<name>A0ABV0JDM0_9CYAN</name>
<dbReference type="PANTHER" id="PTHR38011">
    <property type="entry name" value="DIHYDROFOLATE REDUCTASE FAMILY PROTEIN (AFU_ORTHOLOGUE AFUA_8G06820)"/>
    <property type="match status" value="1"/>
</dbReference>
<evidence type="ECO:0000256" key="2">
    <source>
        <dbReference type="ARBA" id="ARBA00022857"/>
    </source>
</evidence>
<sequence length="233" mass="25272">MVDSALARPHTTVVLAMSADGKIADVRRSPARFGSAADKAHLEKQVAQADAVLFGAGTLRAYGTTLRVSHPELLEMRSQQGKPAQPVQIVCSRSGEFDPNLRFFTQPVPRWLLTITLGAKAWQERAEFERILIAEAPEAPEQTLDWEQAFQQLATLGIQRLAVLGGGELVGSLMALDLIDELWLTVCPLILGGAIAPSPVQGLGFSAESAPRLELLSAEANGPEVFLHYRLQR</sequence>
<dbReference type="PANTHER" id="PTHR38011:SF7">
    <property type="entry name" value="2,5-DIAMINO-6-RIBOSYLAMINO-4(3H)-PYRIMIDINONE 5'-PHOSPHATE REDUCTASE"/>
    <property type="match status" value="1"/>
</dbReference>
<proteinExistence type="predicted"/>
<dbReference type="SUPFAM" id="SSF53597">
    <property type="entry name" value="Dihydrofolate reductase-like"/>
    <property type="match status" value="1"/>
</dbReference>